<dbReference type="AlphaFoldDB" id="A0A371DXK9"/>
<protein>
    <submittedName>
        <fullName evidence="2">Uncharacterized protein</fullName>
    </submittedName>
</protein>
<dbReference type="Proteomes" id="UP000256964">
    <property type="component" value="Unassembled WGS sequence"/>
</dbReference>
<dbReference type="OrthoDB" id="2741932at2759"/>
<sequence length="155" mass="17342">MSLSDAASSSASPPSPPSQQVLVPEQGKYPTRAYGVLLDAECIHHWGTQLYNKVRPGRLSNMSPEEARKTVFGIRGATLAEFSRLVYDAFPNVPRLRRNLILMDDAEGTWLLVLKDNSTHSCRHAYLDPEDVIGIKKLLGLQRQAAKWYRVSGYD</sequence>
<gene>
    <name evidence="2" type="ORF">OH76DRAFT_1395036</name>
</gene>
<proteinExistence type="predicted"/>
<dbReference type="EMBL" id="KZ857379">
    <property type="protein sequence ID" value="RDX57246.1"/>
    <property type="molecule type" value="Genomic_DNA"/>
</dbReference>
<evidence type="ECO:0000313" key="2">
    <source>
        <dbReference type="EMBL" id="RDX57246.1"/>
    </source>
</evidence>
<organism evidence="2 3">
    <name type="scientific">Lentinus brumalis</name>
    <dbReference type="NCBI Taxonomy" id="2498619"/>
    <lineage>
        <taxon>Eukaryota</taxon>
        <taxon>Fungi</taxon>
        <taxon>Dikarya</taxon>
        <taxon>Basidiomycota</taxon>
        <taxon>Agaricomycotina</taxon>
        <taxon>Agaricomycetes</taxon>
        <taxon>Polyporales</taxon>
        <taxon>Polyporaceae</taxon>
        <taxon>Lentinus</taxon>
    </lineage>
</organism>
<name>A0A371DXK9_9APHY</name>
<evidence type="ECO:0000256" key="1">
    <source>
        <dbReference type="SAM" id="MobiDB-lite"/>
    </source>
</evidence>
<feature type="compositionally biased region" description="Low complexity" evidence="1">
    <location>
        <begin position="1"/>
        <end position="12"/>
    </location>
</feature>
<evidence type="ECO:0000313" key="3">
    <source>
        <dbReference type="Proteomes" id="UP000256964"/>
    </source>
</evidence>
<accession>A0A371DXK9</accession>
<reference evidence="2 3" key="1">
    <citation type="journal article" date="2018" name="Biotechnol. Biofuels">
        <title>Integrative visual omics of the white-rot fungus Polyporus brumalis exposes the biotechnological potential of its oxidative enzymes for delignifying raw plant biomass.</title>
        <authorList>
            <person name="Miyauchi S."/>
            <person name="Rancon A."/>
            <person name="Drula E."/>
            <person name="Hage H."/>
            <person name="Chaduli D."/>
            <person name="Favel A."/>
            <person name="Grisel S."/>
            <person name="Henrissat B."/>
            <person name="Herpoel-Gimbert I."/>
            <person name="Ruiz-Duenas F.J."/>
            <person name="Chevret D."/>
            <person name="Hainaut M."/>
            <person name="Lin J."/>
            <person name="Wang M."/>
            <person name="Pangilinan J."/>
            <person name="Lipzen A."/>
            <person name="Lesage-Meessen L."/>
            <person name="Navarro D."/>
            <person name="Riley R."/>
            <person name="Grigoriev I.V."/>
            <person name="Zhou S."/>
            <person name="Raouche S."/>
            <person name="Rosso M.N."/>
        </authorList>
    </citation>
    <scope>NUCLEOTIDE SEQUENCE [LARGE SCALE GENOMIC DNA]</scope>
    <source>
        <strain evidence="2 3">BRFM 1820</strain>
    </source>
</reference>
<keyword evidence="3" id="KW-1185">Reference proteome</keyword>
<feature type="region of interest" description="Disordered" evidence="1">
    <location>
        <begin position="1"/>
        <end position="25"/>
    </location>
</feature>